<evidence type="ECO:0000313" key="1">
    <source>
        <dbReference type="EMBL" id="EMR06522.1"/>
    </source>
</evidence>
<gene>
    <name evidence="1" type="ORF">C772_01417</name>
</gene>
<protein>
    <submittedName>
        <fullName evidence="1">Uncharacterized protein</fullName>
    </submittedName>
</protein>
<keyword evidence="2" id="KW-1185">Reference proteome</keyword>
<organism evidence="1 2">
    <name type="scientific">Bhargavaea cecembensis DSE10</name>
    <dbReference type="NCBI Taxonomy" id="1235279"/>
    <lineage>
        <taxon>Bacteria</taxon>
        <taxon>Bacillati</taxon>
        <taxon>Bacillota</taxon>
        <taxon>Bacilli</taxon>
        <taxon>Bacillales</taxon>
        <taxon>Caryophanaceae</taxon>
        <taxon>Bhargavaea</taxon>
    </lineage>
</organism>
<proteinExistence type="predicted"/>
<reference evidence="1 2" key="1">
    <citation type="journal article" date="2013" name="Genome Announc.">
        <title>Draft Genome Sequence of Bhargavaea cecembensis Strain DSE10T, Isolated from a Deep-Sea Sediment Sample Collected at a Depth of 5,904 m from the Chagos-Laccadive Ridge System in the Indian Ocean.</title>
        <authorList>
            <person name="Shivaji S."/>
            <person name="Ara S."/>
            <person name="Begum Z."/>
            <person name="Ruth M."/>
            <person name="Singh A."/>
            <person name="Kumar Pinnaka A."/>
        </authorList>
    </citation>
    <scope>NUCLEOTIDE SEQUENCE [LARGE SCALE GENOMIC DNA]</scope>
    <source>
        <strain evidence="1 2">DSE10</strain>
    </source>
</reference>
<name>M7NGY8_9BACL</name>
<dbReference type="AlphaFoldDB" id="M7NGY8"/>
<dbReference type="Proteomes" id="UP000011919">
    <property type="component" value="Unassembled WGS sequence"/>
</dbReference>
<dbReference type="STRING" id="1235279.C772_01417"/>
<evidence type="ECO:0000313" key="2">
    <source>
        <dbReference type="Proteomes" id="UP000011919"/>
    </source>
</evidence>
<accession>M7NGY8</accession>
<comment type="caution">
    <text evidence="1">The sequence shown here is derived from an EMBL/GenBank/DDBJ whole genome shotgun (WGS) entry which is preliminary data.</text>
</comment>
<sequence>MMKASLSISAVFVFPKGALALPKEAFTSEKEALAKASSRPLSI</sequence>
<dbReference type="EMBL" id="AOFT01000006">
    <property type="protein sequence ID" value="EMR06522.1"/>
    <property type="molecule type" value="Genomic_DNA"/>
</dbReference>